<gene>
    <name evidence="2" type="ORF">SAMN04490191_3291</name>
</gene>
<evidence type="ECO:0000313" key="2">
    <source>
        <dbReference type="EMBL" id="SDT14193.1"/>
    </source>
</evidence>
<accession>A0A1H1XYD6</accession>
<dbReference type="Proteomes" id="UP000182814">
    <property type="component" value="Chromosome I"/>
</dbReference>
<keyword evidence="3" id="KW-1185">Reference proteome</keyword>
<sequence length="38" mass="4426">MLYDPYAYLKDVLTRLPTQRASDIAQSLPHNWQPPRLG</sequence>
<reference evidence="3" key="1">
    <citation type="submission" date="2016-10" db="EMBL/GenBank/DDBJ databases">
        <authorList>
            <person name="Varghese N."/>
            <person name="Submissions S."/>
        </authorList>
    </citation>
    <scope>NUCLEOTIDE SEQUENCE [LARGE SCALE GENOMIC DNA]</scope>
    <source>
        <strain evidence="3">BS3782</strain>
    </source>
</reference>
<dbReference type="InterPro" id="IPR039552">
    <property type="entry name" value="IS66_C"/>
</dbReference>
<organism evidence="2 3">
    <name type="scientific">Pseudomonas lini</name>
    <dbReference type="NCBI Taxonomy" id="163011"/>
    <lineage>
        <taxon>Bacteria</taxon>
        <taxon>Pseudomonadati</taxon>
        <taxon>Pseudomonadota</taxon>
        <taxon>Gammaproteobacteria</taxon>
        <taxon>Pseudomonadales</taxon>
        <taxon>Pseudomonadaceae</taxon>
        <taxon>Pseudomonas</taxon>
    </lineage>
</organism>
<name>A0A1H1XYD6_9PSED</name>
<feature type="domain" description="Transposase IS66 C-terminal" evidence="1">
    <location>
        <begin position="4"/>
        <end position="30"/>
    </location>
</feature>
<protein>
    <submittedName>
        <fullName evidence="2">IS66 C-terminal element</fullName>
    </submittedName>
</protein>
<evidence type="ECO:0000259" key="1">
    <source>
        <dbReference type="Pfam" id="PF13817"/>
    </source>
</evidence>
<evidence type="ECO:0000313" key="3">
    <source>
        <dbReference type="Proteomes" id="UP000182814"/>
    </source>
</evidence>
<dbReference type="Pfam" id="PF13817">
    <property type="entry name" value="DDE_Tnp_IS66_C"/>
    <property type="match status" value="1"/>
</dbReference>
<dbReference type="EMBL" id="LT629746">
    <property type="protein sequence ID" value="SDT14193.1"/>
    <property type="molecule type" value="Genomic_DNA"/>
</dbReference>
<dbReference type="AlphaFoldDB" id="A0A1H1XYD6"/>
<proteinExistence type="predicted"/>